<dbReference type="InterPro" id="IPR015920">
    <property type="entry name" value="Cellobiose_DH-like_cyt"/>
</dbReference>
<evidence type="ECO:0000256" key="3">
    <source>
        <dbReference type="SAM" id="SignalP"/>
    </source>
</evidence>
<sequence length="461" mass="50433">MFSRWARALVVALFATSVYAQQKKSPPASTFFYDKTETQFSLSLASDSSDVYIHFASPAYSWVGVGFGEGMRDSLMLVMYLNADGDNVTVSPRYGHSHAEPELAPDIKLELLNGTGIQDEMFVLNALCKNCRVWPGGFLDATSTTQPMIFAFGPGTRLQLNHLDAPLRRHVRYGQFTMDLVAATSSEAGVPEPGNQLKGVDLKSIVKDHDRKNLAHAIMGCIALFVFWPINVVFAAFFRNIKIHVGMSFAILLFLVISFALGIATSPQYNRSKSYTSPHQILAFIALLPILLMSLLPIPKIKTLKPWIPRLHTHLANAVFLLLVLAGGLGLRLSSQANPIILAYVAVTLLVAVFSTFIILCVSRRGSAYARATTRRRLGEEDDRDYGLAKWGVRKKLSRSSEGSWEGESVGVGAQKGYGAQHGHERSASAGSDWKGVVGGGTMPGPQYLMNMHPGVPVYVK</sequence>
<evidence type="ECO:0000259" key="4">
    <source>
        <dbReference type="SMART" id="SM00664"/>
    </source>
</evidence>
<dbReference type="EMBL" id="ML976678">
    <property type="protein sequence ID" value="KAF1973819.1"/>
    <property type="molecule type" value="Genomic_DNA"/>
</dbReference>
<evidence type="ECO:0000313" key="6">
    <source>
        <dbReference type="Proteomes" id="UP000800036"/>
    </source>
</evidence>
<feature type="transmembrane region" description="Helical" evidence="2">
    <location>
        <begin position="341"/>
        <end position="362"/>
    </location>
</feature>
<name>A0A6A5VBU6_9PLEO</name>
<keyword evidence="3" id="KW-0732">Signal</keyword>
<dbReference type="SMART" id="SM00664">
    <property type="entry name" value="DoH"/>
    <property type="match status" value="1"/>
</dbReference>
<dbReference type="SUPFAM" id="SSF49344">
    <property type="entry name" value="CBD9-like"/>
    <property type="match status" value="1"/>
</dbReference>
<accession>A0A6A5VBU6</accession>
<feature type="transmembrane region" description="Helical" evidence="2">
    <location>
        <begin position="249"/>
        <end position="269"/>
    </location>
</feature>
<keyword evidence="6" id="KW-1185">Reference proteome</keyword>
<evidence type="ECO:0000313" key="5">
    <source>
        <dbReference type="EMBL" id="KAF1973819.1"/>
    </source>
</evidence>
<dbReference type="Proteomes" id="UP000800036">
    <property type="component" value="Unassembled WGS sequence"/>
</dbReference>
<keyword evidence="2" id="KW-1133">Transmembrane helix</keyword>
<feature type="transmembrane region" description="Helical" evidence="2">
    <location>
        <begin position="311"/>
        <end position="329"/>
    </location>
</feature>
<dbReference type="AlphaFoldDB" id="A0A6A5VBU6"/>
<dbReference type="InterPro" id="IPR005018">
    <property type="entry name" value="DOMON_domain"/>
</dbReference>
<evidence type="ECO:0000256" key="1">
    <source>
        <dbReference type="SAM" id="MobiDB-lite"/>
    </source>
</evidence>
<protein>
    <submittedName>
        <fullName evidence="5">CBD9-like protein</fullName>
    </submittedName>
</protein>
<dbReference type="Pfam" id="PF16010">
    <property type="entry name" value="CDH-cyt"/>
    <property type="match status" value="1"/>
</dbReference>
<reference evidence="5" key="1">
    <citation type="journal article" date="2020" name="Stud. Mycol.">
        <title>101 Dothideomycetes genomes: a test case for predicting lifestyles and emergence of pathogens.</title>
        <authorList>
            <person name="Haridas S."/>
            <person name="Albert R."/>
            <person name="Binder M."/>
            <person name="Bloem J."/>
            <person name="Labutti K."/>
            <person name="Salamov A."/>
            <person name="Andreopoulos B."/>
            <person name="Baker S."/>
            <person name="Barry K."/>
            <person name="Bills G."/>
            <person name="Bluhm B."/>
            <person name="Cannon C."/>
            <person name="Castanera R."/>
            <person name="Culley D."/>
            <person name="Daum C."/>
            <person name="Ezra D."/>
            <person name="Gonzalez J."/>
            <person name="Henrissat B."/>
            <person name="Kuo A."/>
            <person name="Liang C."/>
            <person name="Lipzen A."/>
            <person name="Lutzoni F."/>
            <person name="Magnuson J."/>
            <person name="Mondo S."/>
            <person name="Nolan M."/>
            <person name="Ohm R."/>
            <person name="Pangilinan J."/>
            <person name="Park H.-J."/>
            <person name="Ramirez L."/>
            <person name="Alfaro M."/>
            <person name="Sun H."/>
            <person name="Tritt A."/>
            <person name="Yoshinaga Y."/>
            <person name="Zwiers L.-H."/>
            <person name="Turgeon B."/>
            <person name="Goodwin S."/>
            <person name="Spatafora J."/>
            <person name="Crous P."/>
            <person name="Grigoriev I."/>
        </authorList>
    </citation>
    <scope>NUCLEOTIDE SEQUENCE</scope>
    <source>
        <strain evidence="5">CBS 107.79</strain>
    </source>
</reference>
<dbReference type="CDD" id="cd09630">
    <property type="entry name" value="CDH_like_cytochrome"/>
    <property type="match status" value="1"/>
</dbReference>
<feature type="transmembrane region" description="Helical" evidence="2">
    <location>
        <begin position="281"/>
        <end position="299"/>
    </location>
</feature>
<organism evidence="5 6">
    <name type="scientific">Bimuria novae-zelandiae CBS 107.79</name>
    <dbReference type="NCBI Taxonomy" id="1447943"/>
    <lineage>
        <taxon>Eukaryota</taxon>
        <taxon>Fungi</taxon>
        <taxon>Dikarya</taxon>
        <taxon>Ascomycota</taxon>
        <taxon>Pezizomycotina</taxon>
        <taxon>Dothideomycetes</taxon>
        <taxon>Pleosporomycetidae</taxon>
        <taxon>Pleosporales</taxon>
        <taxon>Massarineae</taxon>
        <taxon>Didymosphaeriaceae</taxon>
        <taxon>Bimuria</taxon>
    </lineage>
</organism>
<keyword evidence="2" id="KW-0472">Membrane</keyword>
<dbReference type="PANTHER" id="PTHR47797">
    <property type="entry name" value="DEHYDROGENASE, PUTATIVE (AFU_ORTHOLOGUE AFUA_8G05805)-RELATED"/>
    <property type="match status" value="1"/>
</dbReference>
<feature type="signal peptide" evidence="3">
    <location>
        <begin position="1"/>
        <end position="20"/>
    </location>
</feature>
<feature type="domain" description="DOMON" evidence="4">
    <location>
        <begin position="62"/>
        <end position="153"/>
    </location>
</feature>
<keyword evidence="2" id="KW-0812">Transmembrane</keyword>
<dbReference type="OrthoDB" id="19261at2759"/>
<dbReference type="Gene3D" id="2.60.40.1210">
    <property type="entry name" value="Cellobiose dehydrogenase, cytochrome domain"/>
    <property type="match status" value="1"/>
</dbReference>
<gene>
    <name evidence="5" type="ORF">BU23DRAFT_567924</name>
</gene>
<proteinExistence type="predicted"/>
<feature type="region of interest" description="Disordered" evidence="1">
    <location>
        <begin position="416"/>
        <end position="435"/>
    </location>
</feature>
<evidence type="ECO:0000256" key="2">
    <source>
        <dbReference type="SAM" id="Phobius"/>
    </source>
</evidence>
<dbReference type="PANTHER" id="PTHR47797:SF1">
    <property type="entry name" value="CYTOCHROME B561 DOMAIN-CONTAINING PROTEIN-RELATED"/>
    <property type="match status" value="1"/>
</dbReference>
<feature type="chain" id="PRO_5025499304" evidence="3">
    <location>
        <begin position="21"/>
        <end position="461"/>
    </location>
</feature>
<feature type="transmembrane region" description="Helical" evidence="2">
    <location>
        <begin position="214"/>
        <end position="237"/>
    </location>
</feature>